<evidence type="ECO:0000313" key="3">
    <source>
        <dbReference type="Proteomes" id="UP000298030"/>
    </source>
</evidence>
<dbReference type="EMBL" id="QPFP01000024">
    <property type="protein sequence ID" value="TEB30045.1"/>
    <property type="molecule type" value="Genomic_DNA"/>
</dbReference>
<gene>
    <name evidence="2" type="ORF">FA13DRAFT_564206</name>
</gene>
<reference evidence="2 3" key="1">
    <citation type="journal article" date="2019" name="Nat. Ecol. Evol.">
        <title>Megaphylogeny resolves global patterns of mushroom evolution.</title>
        <authorList>
            <person name="Varga T."/>
            <person name="Krizsan K."/>
            <person name="Foldi C."/>
            <person name="Dima B."/>
            <person name="Sanchez-Garcia M."/>
            <person name="Sanchez-Ramirez S."/>
            <person name="Szollosi G.J."/>
            <person name="Szarkandi J.G."/>
            <person name="Papp V."/>
            <person name="Albert L."/>
            <person name="Andreopoulos W."/>
            <person name="Angelini C."/>
            <person name="Antonin V."/>
            <person name="Barry K.W."/>
            <person name="Bougher N.L."/>
            <person name="Buchanan P."/>
            <person name="Buyck B."/>
            <person name="Bense V."/>
            <person name="Catcheside P."/>
            <person name="Chovatia M."/>
            <person name="Cooper J."/>
            <person name="Damon W."/>
            <person name="Desjardin D."/>
            <person name="Finy P."/>
            <person name="Geml J."/>
            <person name="Haridas S."/>
            <person name="Hughes K."/>
            <person name="Justo A."/>
            <person name="Karasinski D."/>
            <person name="Kautmanova I."/>
            <person name="Kiss B."/>
            <person name="Kocsube S."/>
            <person name="Kotiranta H."/>
            <person name="LaButti K.M."/>
            <person name="Lechner B.E."/>
            <person name="Liimatainen K."/>
            <person name="Lipzen A."/>
            <person name="Lukacs Z."/>
            <person name="Mihaltcheva S."/>
            <person name="Morgado L.N."/>
            <person name="Niskanen T."/>
            <person name="Noordeloos M.E."/>
            <person name="Ohm R.A."/>
            <person name="Ortiz-Santana B."/>
            <person name="Ovrebo C."/>
            <person name="Racz N."/>
            <person name="Riley R."/>
            <person name="Savchenko A."/>
            <person name="Shiryaev A."/>
            <person name="Soop K."/>
            <person name="Spirin V."/>
            <person name="Szebenyi C."/>
            <person name="Tomsovsky M."/>
            <person name="Tulloss R.E."/>
            <person name="Uehling J."/>
            <person name="Grigoriev I.V."/>
            <person name="Vagvolgyi C."/>
            <person name="Papp T."/>
            <person name="Martin F.M."/>
            <person name="Miettinen O."/>
            <person name="Hibbett D.S."/>
            <person name="Nagy L.G."/>
        </authorList>
    </citation>
    <scope>NUCLEOTIDE SEQUENCE [LARGE SCALE GENOMIC DNA]</scope>
    <source>
        <strain evidence="2 3">FP101781</strain>
    </source>
</reference>
<protein>
    <recommendedName>
        <fullName evidence="1">Calcineurin-like phosphoesterase domain-containing protein</fullName>
    </recommendedName>
</protein>
<sequence length="247" mass="27375">MRLSWLGAQPHQVKVFIAGNHDKCLSPGPEDGTDIQAYIANVYPSLTYLCDSSTEVVIRGRSLRLYGSPWTPKHGNWVFQYPRIPPQLPFQSSIDSTTSYDSGATIWSRIPTMTDVLVTHGPPFGHLDTYSQSAHAGCAALSSALWHARPKLHVFGHIHSSRGVEVVTWGRAQRVYEEICREEKGMGGVVMLAWWIAMEWLERWRWALARGRSADTAKQGGSTQLVNAASVAGLKDEKKMGACVVEI</sequence>
<dbReference type="AlphaFoldDB" id="A0A4Y7T7C2"/>
<dbReference type="OrthoDB" id="630188at2759"/>
<dbReference type="SUPFAM" id="SSF56300">
    <property type="entry name" value="Metallo-dependent phosphatases"/>
    <property type="match status" value="1"/>
</dbReference>
<keyword evidence="3" id="KW-1185">Reference proteome</keyword>
<evidence type="ECO:0000259" key="1">
    <source>
        <dbReference type="Pfam" id="PF00149"/>
    </source>
</evidence>
<dbReference type="InterPro" id="IPR051693">
    <property type="entry name" value="UPF0046_metallophosphoest"/>
</dbReference>
<dbReference type="PANTHER" id="PTHR12905">
    <property type="entry name" value="METALLOPHOSPHOESTERASE"/>
    <property type="match status" value="1"/>
</dbReference>
<dbReference type="InterPro" id="IPR029052">
    <property type="entry name" value="Metallo-depent_PP-like"/>
</dbReference>
<feature type="domain" description="Calcineurin-like phosphoesterase" evidence="1">
    <location>
        <begin position="13"/>
        <end position="160"/>
    </location>
</feature>
<evidence type="ECO:0000313" key="2">
    <source>
        <dbReference type="EMBL" id="TEB30045.1"/>
    </source>
</evidence>
<dbReference type="Pfam" id="PF00149">
    <property type="entry name" value="Metallophos"/>
    <property type="match status" value="1"/>
</dbReference>
<name>A0A4Y7T7C2_COPMI</name>
<comment type="caution">
    <text evidence="2">The sequence shown here is derived from an EMBL/GenBank/DDBJ whole genome shotgun (WGS) entry which is preliminary data.</text>
</comment>
<dbReference type="Proteomes" id="UP000298030">
    <property type="component" value="Unassembled WGS sequence"/>
</dbReference>
<organism evidence="2 3">
    <name type="scientific">Coprinellus micaceus</name>
    <name type="common">Glistening ink-cap mushroom</name>
    <name type="synonym">Coprinus micaceus</name>
    <dbReference type="NCBI Taxonomy" id="71717"/>
    <lineage>
        <taxon>Eukaryota</taxon>
        <taxon>Fungi</taxon>
        <taxon>Dikarya</taxon>
        <taxon>Basidiomycota</taxon>
        <taxon>Agaricomycotina</taxon>
        <taxon>Agaricomycetes</taxon>
        <taxon>Agaricomycetidae</taxon>
        <taxon>Agaricales</taxon>
        <taxon>Agaricineae</taxon>
        <taxon>Psathyrellaceae</taxon>
        <taxon>Coprinellus</taxon>
    </lineage>
</organism>
<dbReference type="GO" id="GO:0016787">
    <property type="term" value="F:hydrolase activity"/>
    <property type="evidence" value="ECO:0007669"/>
    <property type="project" value="InterPro"/>
</dbReference>
<dbReference type="PANTHER" id="PTHR12905:SF28">
    <property type="entry name" value="RHAMNOGALACTURONATE LYASE C-RELATED"/>
    <property type="match status" value="1"/>
</dbReference>
<accession>A0A4Y7T7C2</accession>
<dbReference type="InterPro" id="IPR004843">
    <property type="entry name" value="Calcineurin-like_PHP"/>
</dbReference>
<proteinExistence type="predicted"/>
<dbReference type="Gene3D" id="3.60.21.10">
    <property type="match status" value="1"/>
</dbReference>